<gene>
    <name evidence="1" type="ORF">HNQ38_000663</name>
</gene>
<organism evidence="1 2">
    <name type="scientific">Desulfovibrio intestinalis</name>
    <dbReference type="NCBI Taxonomy" id="58621"/>
    <lineage>
        <taxon>Bacteria</taxon>
        <taxon>Pseudomonadati</taxon>
        <taxon>Thermodesulfobacteriota</taxon>
        <taxon>Desulfovibrionia</taxon>
        <taxon>Desulfovibrionales</taxon>
        <taxon>Desulfovibrionaceae</taxon>
        <taxon>Desulfovibrio</taxon>
    </lineage>
</organism>
<evidence type="ECO:0000313" key="1">
    <source>
        <dbReference type="EMBL" id="MBB5142584.1"/>
    </source>
</evidence>
<name>A0A7W8C1C1_9BACT</name>
<evidence type="ECO:0000313" key="2">
    <source>
        <dbReference type="Proteomes" id="UP000539075"/>
    </source>
</evidence>
<comment type="caution">
    <text evidence="1">The sequence shown here is derived from an EMBL/GenBank/DDBJ whole genome shotgun (WGS) entry which is preliminary data.</text>
</comment>
<accession>A0A7W8C1C1</accession>
<reference evidence="1 2" key="1">
    <citation type="submission" date="2020-08" db="EMBL/GenBank/DDBJ databases">
        <title>Genomic Encyclopedia of Type Strains, Phase IV (KMG-IV): sequencing the most valuable type-strain genomes for metagenomic binning, comparative biology and taxonomic classification.</title>
        <authorList>
            <person name="Goeker M."/>
        </authorList>
    </citation>
    <scope>NUCLEOTIDE SEQUENCE [LARGE SCALE GENOMIC DNA]</scope>
    <source>
        <strain evidence="1 2">DSM 11275</strain>
    </source>
</reference>
<dbReference type="Proteomes" id="UP000539075">
    <property type="component" value="Unassembled WGS sequence"/>
</dbReference>
<dbReference type="AlphaFoldDB" id="A0A7W8C1C1"/>
<proteinExistence type="predicted"/>
<sequence>MCVVGEKQGAASVRENGILLDAGMLSGSGANPARAFG</sequence>
<dbReference type="EMBL" id="JACHGO010000002">
    <property type="protein sequence ID" value="MBB5142584.1"/>
    <property type="molecule type" value="Genomic_DNA"/>
</dbReference>
<protein>
    <submittedName>
        <fullName evidence="1">Uncharacterized protein</fullName>
    </submittedName>
</protein>
<keyword evidence="2" id="KW-1185">Reference proteome</keyword>